<feature type="transmembrane region" description="Helical" evidence="6">
    <location>
        <begin position="30"/>
        <end position="51"/>
    </location>
</feature>
<name>A0A1G7YHV8_9MICO</name>
<dbReference type="PANTHER" id="PTHR30386">
    <property type="entry name" value="MEMBRANE FUSION SUBUNIT OF EMRAB-TOLC MULTIDRUG EFFLUX PUMP"/>
    <property type="match status" value="1"/>
</dbReference>
<evidence type="ECO:0000256" key="2">
    <source>
        <dbReference type="ARBA" id="ARBA00009477"/>
    </source>
</evidence>
<keyword evidence="3 6" id="KW-0812">Transmembrane</keyword>
<dbReference type="Pfam" id="PF00364">
    <property type="entry name" value="Biotin_lipoyl"/>
    <property type="match status" value="1"/>
</dbReference>
<evidence type="ECO:0000256" key="3">
    <source>
        <dbReference type="ARBA" id="ARBA00022692"/>
    </source>
</evidence>
<keyword evidence="4 6" id="KW-1133">Transmembrane helix</keyword>
<comment type="subcellular location">
    <subcellularLocation>
        <location evidence="1">Membrane</location>
        <topology evidence="1">Single-pass membrane protein</topology>
    </subcellularLocation>
</comment>
<proteinExistence type="inferred from homology"/>
<evidence type="ECO:0000256" key="1">
    <source>
        <dbReference type="ARBA" id="ARBA00004167"/>
    </source>
</evidence>
<evidence type="ECO:0000259" key="7">
    <source>
        <dbReference type="Pfam" id="PF00364"/>
    </source>
</evidence>
<sequence length="273" mass="27901">MSTPTYRAGAVGQLSSPEQLDTEVRLVRPAGWIALGAVGLVLVAFIVWCFVGTVTTTFPAAGVLATQYGTVNSVAPDAGSVSEVFVSQGDEVAEGDPVATVSTENGTVAVEAAAGGTIVELLAYPSDPVAAGATVASIQPDDEDLRVYAFVPVDGAQPIKPGMPVQISVTTVPSEEYGLLKGTVSRVGTHPVTRAGVLALLNNEEITDIVVSGVPVFQIEVALTEGDTPTGYAWTTADGPPEELAAGTLVNSTVITAVQPPISLLFPSIRAAE</sequence>
<evidence type="ECO:0000256" key="6">
    <source>
        <dbReference type="SAM" id="Phobius"/>
    </source>
</evidence>
<dbReference type="EMBL" id="LT629692">
    <property type="protein sequence ID" value="SDG95964.1"/>
    <property type="molecule type" value="Genomic_DNA"/>
</dbReference>
<feature type="domain" description="Lipoyl-binding" evidence="7">
    <location>
        <begin position="75"/>
        <end position="138"/>
    </location>
</feature>
<evidence type="ECO:0000313" key="8">
    <source>
        <dbReference type="EMBL" id="SDG95964.1"/>
    </source>
</evidence>
<evidence type="ECO:0000256" key="5">
    <source>
        <dbReference type="ARBA" id="ARBA00023136"/>
    </source>
</evidence>
<gene>
    <name evidence="8" type="ORF">SAMN04489810_1759</name>
</gene>
<dbReference type="STRING" id="370764.SAMN04489810_1759"/>
<keyword evidence="5 6" id="KW-0472">Membrane</keyword>
<dbReference type="SUPFAM" id="SSF51230">
    <property type="entry name" value="Single hybrid motif"/>
    <property type="match status" value="1"/>
</dbReference>
<dbReference type="InterPro" id="IPR050739">
    <property type="entry name" value="MFP"/>
</dbReference>
<reference evidence="8 9" key="1">
    <citation type="submission" date="2016-10" db="EMBL/GenBank/DDBJ databases">
        <authorList>
            <person name="de Groot N.N."/>
        </authorList>
    </citation>
    <scope>NUCLEOTIDE SEQUENCE [LARGE SCALE GENOMIC DNA]</scope>
    <source>
        <strain evidence="8 9">DSM 23142</strain>
    </source>
</reference>
<dbReference type="OrthoDB" id="3516536at2"/>
<dbReference type="AlphaFoldDB" id="A0A1G7YHV8"/>
<dbReference type="GO" id="GO:0016020">
    <property type="term" value="C:membrane"/>
    <property type="evidence" value="ECO:0007669"/>
    <property type="project" value="UniProtKB-SubCell"/>
</dbReference>
<dbReference type="PANTHER" id="PTHR30386:SF26">
    <property type="entry name" value="TRANSPORT PROTEIN COMB"/>
    <property type="match status" value="1"/>
</dbReference>
<evidence type="ECO:0000313" key="9">
    <source>
        <dbReference type="Proteomes" id="UP000199009"/>
    </source>
</evidence>
<keyword evidence="9" id="KW-1185">Reference proteome</keyword>
<comment type="similarity">
    <text evidence="2">Belongs to the membrane fusion protein (MFP) (TC 8.A.1) family.</text>
</comment>
<dbReference type="InterPro" id="IPR000089">
    <property type="entry name" value="Biotin_lipoyl"/>
</dbReference>
<evidence type="ECO:0000256" key="4">
    <source>
        <dbReference type="ARBA" id="ARBA00022989"/>
    </source>
</evidence>
<dbReference type="Gene3D" id="2.40.50.100">
    <property type="match status" value="1"/>
</dbReference>
<dbReference type="Gene3D" id="2.40.30.170">
    <property type="match status" value="1"/>
</dbReference>
<protein>
    <submittedName>
        <fullName evidence="8">HlyD family secretion protein</fullName>
    </submittedName>
</protein>
<accession>A0A1G7YHV8</accession>
<dbReference type="CDD" id="cd06849">
    <property type="entry name" value="lipoyl_domain"/>
    <property type="match status" value="1"/>
</dbReference>
<dbReference type="InterPro" id="IPR011053">
    <property type="entry name" value="Single_hybrid_motif"/>
</dbReference>
<dbReference type="Proteomes" id="UP000199009">
    <property type="component" value="Chromosome I"/>
</dbReference>
<dbReference type="RefSeq" id="WP_091488811.1">
    <property type="nucleotide sequence ID" value="NZ_LT629692.1"/>
</dbReference>
<organism evidence="8 9">
    <name type="scientific">Microbacterium pygmaeum</name>
    <dbReference type="NCBI Taxonomy" id="370764"/>
    <lineage>
        <taxon>Bacteria</taxon>
        <taxon>Bacillati</taxon>
        <taxon>Actinomycetota</taxon>
        <taxon>Actinomycetes</taxon>
        <taxon>Micrococcales</taxon>
        <taxon>Microbacteriaceae</taxon>
        <taxon>Microbacterium</taxon>
    </lineage>
</organism>